<feature type="binding site" evidence="9">
    <location>
        <position position="317"/>
    </location>
    <ligand>
        <name>Zn(2+)</name>
        <dbReference type="ChEBI" id="CHEBI:29105"/>
        <note>catalytic</note>
    </ligand>
</feature>
<protein>
    <submittedName>
        <fullName evidence="13">Peptidase M1, membrane alanine aminopeptidase</fullName>
    </submittedName>
</protein>
<dbReference type="PANTHER" id="PTHR11533">
    <property type="entry name" value="PROTEASE M1 ZINC METALLOPROTEASE"/>
    <property type="match status" value="1"/>
</dbReference>
<evidence type="ECO:0000256" key="5">
    <source>
        <dbReference type="ARBA" id="ARBA00022801"/>
    </source>
</evidence>
<evidence type="ECO:0000313" key="13">
    <source>
        <dbReference type="EMBL" id="RKO85972.1"/>
    </source>
</evidence>
<dbReference type="OrthoDB" id="10031169at2759"/>
<evidence type="ECO:0000256" key="6">
    <source>
        <dbReference type="ARBA" id="ARBA00022833"/>
    </source>
</evidence>
<feature type="non-terminal residue" evidence="13">
    <location>
        <position position="421"/>
    </location>
</feature>
<dbReference type="Proteomes" id="UP000269721">
    <property type="component" value="Unassembled WGS sequence"/>
</dbReference>
<feature type="domain" description="Aminopeptidase N-like N-terminal" evidence="12">
    <location>
        <begin position="21"/>
        <end position="199"/>
    </location>
</feature>
<feature type="domain" description="Peptidase M1 membrane alanine aminopeptidase" evidence="11">
    <location>
        <begin position="241"/>
        <end position="421"/>
    </location>
</feature>
<keyword evidence="14" id="KW-1185">Reference proteome</keyword>
<feature type="binding site" evidence="9">
    <location>
        <position position="336"/>
    </location>
    <ligand>
        <name>Zn(2+)</name>
        <dbReference type="ChEBI" id="CHEBI:29105"/>
        <note>catalytic</note>
    </ligand>
</feature>
<dbReference type="InterPro" id="IPR001930">
    <property type="entry name" value="Peptidase_M1"/>
</dbReference>
<dbReference type="PRINTS" id="PR00756">
    <property type="entry name" value="ALADIPTASE"/>
</dbReference>
<evidence type="ECO:0000256" key="1">
    <source>
        <dbReference type="ARBA" id="ARBA00010136"/>
    </source>
</evidence>
<dbReference type="InterPro" id="IPR050344">
    <property type="entry name" value="Peptidase_M1_aminopeptidases"/>
</dbReference>
<dbReference type="SUPFAM" id="SSF63737">
    <property type="entry name" value="Leukotriene A4 hydrolase N-terminal domain"/>
    <property type="match status" value="1"/>
</dbReference>
<keyword evidence="5" id="KW-0378">Hydrolase</keyword>
<feature type="site" description="Transition state stabilizer" evidence="10">
    <location>
        <position position="399"/>
    </location>
</feature>
<dbReference type="GO" id="GO:0042277">
    <property type="term" value="F:peptide binding"/>
    <property type="evidence" value="ECO:0007669"/>
    <property type="project" value="TreeGrafter"/>
</dbReference>
<keyword evidence="6 9" id="KW-0862">Zinc</keyword>
<dbReference type="GO" id="GO:0070006">
    <property type="term" value="F:metalloaminopeptidase activity"/>
    <property type="evidence" value="ECO:0007669"/>
    <property type="project" value="TreeGrafter"/>
</dbReference>
<dbReference type="Pfam" id="PF01433">
    <property type="entry name" value="Peptidase_M1"/>
    <property type="match status" value="1"/>
</dbReference>
<proteinExistence type="inferred from homology"/>
<evidence type="ECO:0000256" key="9">
    <source>
        <dbReference type="PIRSR" id="PIRSR634016-3"/>
    </source>
</evidence>
<gene>
    <name evidence="13" type="ORF">BDK51DRAFT_15358</name>
</gene>
<dbReference type="FunFam" id="1.10.390.10:FF:000001">
    <property type="entry name" value="Aminopeptidase"/>
    <property type="match status" value="1"/>
</dbReference>
<keyword evidence="3" id="KW-0645">Protease</keyword>
<comment type="similarity">
    <text evidence="1">Belongs to the peptidase M1 family.</text>
</comment>
<keyword evidence="7" id="KW-0482">Metalloprotease</keyword>
<evidence type="ECO:0000256" key="7">
    <source>
        <dbReference type="ARBA" id="ARBA00023049"/>
    </source>
</evidence>
<dbReference type="GO" id="GO:0043171">
    <property type="term" value="P:peptide catabolic process"/>
    <property type="evidence" value="ECO:0007669"/>
    <property type="project" value="TreeGrafter"/>
</dbReference>
<dbReference type="InterPro" id="IPR034016">
    <property type="entry name" value="M1_APN-typ"/>
</dbReference>
<evidence type="ECO:0000256" key="8">
    <source>
        <dbReference type="PIRSR" id="PIRSR634016-1"/>
    </source>
</evidence>
<comment type="cofactor">
    <cofactor evidence="9">
        <name>Zn(2+)</name>
        <dbReference type="ChEBI" id="CHEBI:29105"/>
    </cofactor>
    <text evidence="9">Binds 1 zinc ion per subunit.</text>
</comment>
<sequence>MCNPPPSSVSDREILPATVRPTHYAVNITPDLVNFVFAGAVDIRHKGVSLAFSLPTLDCVTARGRLQPATKITLDNKLQTVSFEFANTIPEGSTAVLRVNYTGIHNHQMAGFYRSLYTDQAGVQKFMVVTQFEATDCRRALPSWDEPNLKATFAVTLNVPVDRTALSNMNQTAEKEVVINGKTLKSVTFATTPKMSTYLLAFAVGELDVIETVATPKFPADAKPVTVRVFTLKGQSDLGRFSLEVCARTLEFFSEFFDIAYPLPKMDLIAIPDFGAGAMENWGLVTYREIYLLFDEKNTSSKAKQKIAYVVGHELAHQWFGNLVTMDWWSELWLNEGFATFVGWLAVDHLFPEWQIWCSFLLEEFARGQELDALRSSHPIDVDVKSPNEIAQIFDAISYAKGASVIQMLSASLGIDTFKKG</sequence>
<dbReference type="InterPro" id="IPR027268">
    <property type="entry name" value="Peptidase_M4/M1_CTD_sf"/>
</dbReference>
<evidence type="ECO:0000259" key="12">
    <source>
        <dbReference type="Pfam" id="PF17900"/>
    </source>
</evidence>
<dbReference type="GO" id="GO:0005615">
    <property type="term" value="C:extracellular space"/>
    <property type="evidence" value="ECO:0007669"/>
    <property type="project" value="TreeGrafter"/>
</dbReference>
<name>A0A4P9W2K0_9FUNG</name>
<dbReference type="InterPro" id="IPR014782">
    <property type="entry name" value="Peptidase_M1_dom"/>
</dbReference>
<dbReference type="InterPro" id="IPR045357">
    <property type="entry name" value="Aminopeptidase_N-like_N"/>
</dbReference>
<evidence type="ECO:0000256" key="3">
    <source>
        <dbReference type="ARBA" id="ARBA00022670"/>
    </source>
</evidence>
<feature type="active site" description="Proton acceptor" evidence="8">
    <location>
        <position position="314"/>
    </location>
</feature>
<dbReference type="SUPFAM" id="SSF55486">
    <property type="entry name" value="Metalloproteases ('zincins'), catalytic domain"/>
    <property type="match status" value="1"/>
</dbReference>
<evidence type="ECO:0000256" key="2">
    <source>
        <dbReference type="ARBA" id="ARBA00022438"/>
    </source>
</evidence>
<keyword evidence="4 9" id="KW-0479">Metal-binding</keyword>
<dbReference type="Gene3D" id="1.10.390.10">
    <property type="entry name" value="Neutral Protease Domain 2"/>
    <property type="match status" value="1"/>
</dbReference>
<dbReference type="EMBL" id="KZ998583">
    <property type="protein sequence ID" value="RKO85972.1"/>
    <property type="molecule type" value="Genomic_DNA"/>
</dbReference>
<reference evidence="14" key="1">
    <citation type="journal article" date="2018" name="Nat. Microbiol.">
        <title>Leveraging single-cell genomics to expand the fungal tree of life.</title>
        <authorList>
            <person name="Ahrendt S.R."/>
            <person name="Quandt C.A."/>
            <person name="Ciobanu D."/>
            <person name="Clum A."/>
            <person name="Salamov A."/>
            <person name="Andreopoulos B."/>
            <person name="Cheng J.F."/>
            <person name="Woyke T."/>
            <person name="Pelin A."/>
            <person name="Henrissat B."/>
            <person name="Reynolds N.K."/>
            <person name="Benny G.L."/>
            <person name="Smith M.E."/>
            <person name="James T.Y."/>
            <person name="Grigoriev I.V."/>
        </authorList>
    </citation>
    <scope>NUCLEOTIDE SEQUENCE [LARGE SCALE GENOMIC DNA]</scope>
</reference>
<dbReference type="CDD" id="cd09601">
    <property type="entry name" value="M1_APN-Q_like"/>
    <property type="match status" value="1"/>
</dbReference>
<organism evidence="13 14">
    <name type="scientific">Blyttiomyces helicus</name>
    <dbReference type="NCBI Taxonomy" id="388810"/>
    <lineage>
        <taxon>Eukaryota</taxon>
        <taxon>Fungi</taxon>
        <taxon>Fungi incertae sedis</taxon>
        <taxon>Chytridiomycota</taxon>
        <taxon>Chytridiomycota incertae sedis</taxon>
        <taxon>Chytridiomycetes</taxon>
        <taxon>Chytridiomycetes incertae sedis</taxon>
        <taxon>Blyttiomyces</taxon>
    </lineage>
</organism>
<dbReference type="AlphaFoldDB" id="A0A4P9W2K0"/>
<keyword evidence="2 13" id="KW-0031">Aminopeptidase</keyword>
<evidence type="ECO:0000313" key="14">
    <source>
        <dbReference type="Proteomes" id="UP000269721"/>
    </source>
</evidence>
<feature type="binding site" evidence="9">
    <location>
        <position position="313"/>
    </location>
    <ligand>
        <name>Zn(2+)</name>
        <dbReference type="ChEBI" id="CHEBI:29105"/>
        <note>catalytic</note>
    </ligand>
</feature>
<evidence type="ECO:0000256" key="10">
    <source>
        <dbReference type="PIRSR" id="PIRSR634016-4"/>
    </source>
</evidence>
<dbReference type="Gene3D" id="2.60.40.1730">
    <property type="entry name" value="tricorn interacting facor f3 domain"/>
    <property type="match status" value="1"/>
</dbReference>
<dbReference type="InterPro" id="IPR042097">
    <property type="entry name" value="Aminopeptidase_N-like_N_sf"/>
</dbReference>
<dbReference type="GO" id="GO:0005737">
    <property type="term" value="C:cytoplasm"/>
    <property type="evidence" value="ECO:0007669"/>
    <property type="project" value="TreeGrafter"/>
</dbReference>
<evidence type="ECO:0000256" key="4">
    <source>
        <dbReference type="ARBA" id="ARBA00022723"/>
    </source>
</evidence>
<evidence type="ECO:0000259" key="11">
    <source>
        <dbReference type="Pfam" id="PF01433"/>
    </source>
</evidence>
<dbReference type="Pfam" id="PF17900">
    <property type="entry name" value="Peptidase_M1_N"/>
    <property type="match status" value="1"/>
</dbReference>
<dbReference type="GO" id="GO:0008270">
    <property type="term" value="F:zinc ion binding"/>
    <property type="evidence" value="ECO:0007669"/>
    <property type="project" value="InterPro"/>
</dbReference>
<accession>A0A4P9W2K0</accession>
<dbReference type="GO" id="GO:0006508">
    <property type="term" value="P:proteolysis"/>
    <property type="evidence" value="ECO:0007669"/>
    <property type="project" value="UniProtKB-KW"/>
</dbReference>
<dbReference type="PANTHER" id="PTHR11533:SF174">
    <property type="entry name" value="PUROMYCIN-SENSITIVE AMINOPEPTIDASE-RELATED"/>
    <property type="match status" value="1"/>
</dbReference>
<dbReference type="GO" id="GO:0016020">
    <property type="term" value="C:membrane"/>
    <property type="evidence" value="ECO:0007669"/>
    <property type="project" value="TreeGrafter"/>
</dbReference>
<dbReference type="FunFam" id="2.60.40.1730:FF:000002">
    <property type="entry name" value="Aminopeptidase"/>
    <property type="match status" value="1"/>
</dbReference>